<keyword evidence="2" id="KW-1185">Reference proteome</keyword>
<reference evidence="1" key="1">
    <citation type="submission" date="2021-12" db="EMBL/GenBank/DDBJ databases">
        <authorList>
            <person name="Rodrigo-Torres L."/>
            <person name="Arahal R. D."/>
            <person name="Lucena T."/>
        </authorList>
    </citation>
    <scope>NUCLEOTIDE SEQUENCE</scope>
    <source>
        <strain evidence="1">CECT 8858</strain>
    </source>
</reference>
<organism evidence="1 2">
    <name type="scientific">Emticicia aquatica</name>
    <dbReference type="NCBI Taxonomy" id="1681835"/>
    <lineage>
        <taxon>Bacteria</taxon>
        <taxon>Pseudomonadati</taxon>
        <taxon>Bacteroidota</taxon>
        <taxon>Cytophagia</taxon>
        <taxon>Cytophagales</taxon>
        <taxon>Leadbetterellaceae</taxon>
        <taxon>Emticicia</taxon>
    </lineage>
</organism>
<dbReference type="EMBL" id="CAKLPY010000014">
    <property type="protein sequence ID" value="CAH0998065.1"/>
    <property type="molecule type" value="Genomic_DNA"/>
</dbReference>
<sequence length="71" mass="7580">MTEIVNVTLSPGLYVPAVFKTFLRAKSNEQSCGVSVTVVVAIHPFLSVTTTLYVPSALAVKSCVVAPFDHK</sequence>
<name>A0ABM9AVJ1_9BACT</name>
<comment type="caution">
    <text evidence="1">The sequence shown here is derived from an EMBL/GenBank/DDBJ whole genome shotgun (WGS) entry which is preliminary data.</text>
</comment>
<gene>
    <name evidence="1" type="ORF">EMA8858_04200</name>
</gene>
<dbReference type="Proteomes" id="UP000837932">
    <property type="component" value="Unassembled WGS sequence"/>
</dbReference>
<evidence type="ECO:0000313" key="2">
    <source>
        <dbReference type="Proteomes" id="UP000837932"/>
    </source>
</evidence>
<proteinExistence type="predicted"/>
<protein>
    <submittedName>
        <fullName evidence="1">Uncharacterized protein</fullName>
    </submittedName>
</protein>
<accession>A0ABM9AVJ1</accession>
<evidence type="ECO:0000313" key="1">
    <source>
        <dbReference type="EMBL" id="CAH0998065.1"/>
    </source>
</evidence>